<proteinExistence type="predicted"/>
<gene>
    <name evidence="1" type="ORF">UFOVP1604_232</name>
</gene>
<organism evidence="1">
    <name type="scientific">uncultured Caudovirales phage</name>
    <dbReference type="NCBI Taxonomy" id="2100421"/>
    <lineage>
        <taxon>Viruses</taxon>
        <taxon>Duplodnaviria</taxon>
        <taxon>Heunggongvirae</taxon>
        <taxon>Uroviricota</taxon>
        <taxon>Caudoviricetes</taxon>
        <taxon>Peduoviridae</taxon>
        <taxon>Maltschvirus</taxon>
        <taxon>Maltschvirus maltsch</taxon>
    </lineage>
</organism>
<sequence>MAEETTQDCGCGNKQPVPQTTVLSRIMNKVFVNDVEKDRRMAICKECPHFGEILTQCDICGCFLEAKTRLVGFHCALDQIGEEPKW</sequence>
<dbReference type="EMBL" id="LR797474">
    <property type="protein sequence ID" value="CAB4219149.1"/>
    <property type="molecule type" value="Genomic_DNA"/>
</dbReference>
<accession>A0A6J5SV40</accession>
<name>A0A6J5SV40_9CAUD</name>
<reference evidence="1" key="1">
    <citation type="submission" date="2020-05" db="EMBL/GenBank/DDBJ databases">
        <authorList>
            <person name="Chiriac C."/>
            <person name="Salcher M."/>
            <person name="Ghai R."/>
            <person name="Kavagutti S V."/>
        </authorList>
    </citation>
    <scope>NUCLEOTIDE SEQUENCE</scope>
</reference>
<protein>
    <submittedName>
        <fullName evidence="1">Uncharacterized protein</fullName>
    </submittedName>
</protein>
<evidence type="ECO:0000313" key="1">
    <source>
        <dbReference type="EMBL" id="CAB4219149.1"/>
    </source>
</evidence>